<dbReference type="PIRSF" id="PIRSF006162">
    <property type="entry name" value="PgpA"/>
    <property type="match status" value="1"/>
</dbReference>
<name>A0A062XVS5_9BACT</name>
<organism evidence="3 4">
    <name type="scientific">Thermoanaerobaculum aquaticum</name>
    <dbReference type="NCBI Taxonomy" id="1312852"/>
    <lineage>
        <taxon>Bacteria</taxon>
        <taxon>Pseudomonadati</taxon>
        <taxon>Acidobacteriota</taxon>
        <taxon>Thermoanaerobaculia</taxon>
        <taxon>Thermoanaerobaculales</taxon>
        <taxon>Thermoanaerobaculaceae</taxon>
        <taxon>Thermoanaerobaculum</taxon>
    </lineage>
</organism>
<protein>
    <recommendedName>
        <fullName evidence="2">YutG/PgpA domain-containing protein</fullName>
    </recommendedName>
</protein>
<keyword evidence="1" id="KW-1133">Transmembrane helix</keyword>
<dbReference type="STRING" id="1312852.EG19_03835"/>
<sequence>MASPAGCWPLWEPELVVWLFRFLATVGFLGEHLPAPGTTVGSLVGLGLFLLFPDAGLRLAVGVGLTLLAPLVCGREAVRRGEVDPSPVVLDEVVGQWWALQIMAWAGVPFRTPWLVVGFGLFRLFDVLKPPPVRQAELLPGGLGIVADDLVAGLLAGLLGALVFRVWG</sequence>
<gene>
    <name evidence="3" type="ORF">EG19_03835</name>
</gene>
<dbReference type="CDD" id="cd06971">
    <property type="entry name" value="PgpA"/>
    <property type="match status" value="1"/>
</dbReference>
<dbReference type="Proteomes" id="UP000027284">
    <property type="component" value="Unassembled WGS sequence"/>
</dbReference>
<dbReference type="Pfam" id="PF04608">
    <property type="entry name" value="PgpA"/>
    <property type="match status" value="1"/>
</dbReference>
<evidence type="ECO:0000259" key="2">
    <source>
        <dbReference type="Pfam" id="PF04608"/>
    </source>
</evidence>
<keyword evidence="4" id="KW-1185">Reference proteome</keyword>
<accession>A0A062XVS5</accession>
<keyword evidence="1" id="KW-0812">Transmembrane</keyword>
<dbReference type="GO" id="GO:0008962">
    <property type="term" value="F:phosphatidylglycerophosphatase activity"/>
    <property type="evidence" value="ECO:0007669"/>
    <property type="project" value="InterPro"/>
</dbReference>
<feature type="transmembrane region" description="Helical" evidence="1">
    <location>
        <begin position="59"/>
        <end position="78"/>
    </location>
</feature>
<feature type="domain" description="YutG/PgpA" evidence="2">
    <location>
        <begin position="23"/>
        <end position="163"/>
    </location>
</feature>
<feature type="transmembrane region" description="Helical" evidence="1">
    <location>
        <begin position="143"/>
        <end position="167"/>
    </location>
</feature>
<feature type="transmembrane region" description="Helical" evidence="1">
    <location>
        <begin position="98"/>
        <end position="122"/>
    </location>
</feature>
<keyword evidence="1" id="KW-0472">Membrane</keyword>
<evidence type="ECO:0000256" key="1">
    <source>
        <dbReference type="SAM" id="Phobius"/>
    </source>
</evidence>
<dbReference type="InterPro" id="IPR026037">
    <property type="entry name" value="PgpA"/>
</dbReference>
<dbReference type="SUPFAM" id="SSF101307">
    <property type="entry name" value="YutG-like"/>
    <property type="match status" value="1"/>
</dbReference>
<comment type="caution">
    <text evidence="3">The sequence shown here is derived from an EMBL/GenBank/DDBJ whole genome shotgun (WGS) entry which is preliminary data.</text>
</comment>
<evidence type="ECO:0000313" key="3">
    <source>
        <dbReference type="EMBL" id="KDA54943.1"/>
    </source>
</evidence>
<evidence type="ECO:0000313" key="4">
    <source>
        <dbReference type="Proteomes" id="UP000027284"/>
    </source>
</evidence>
<dbReference type="AlphaFoldDB" id="A0A062XVS5"/>
<dbReference type="EMBL" id="JMFG01000002">
    <property type="protein sequence ID" value="KDA54943.1"/>
    <property type="molecule type" value="Genomic_DNA"/>
</dbReference>
<proteinExistence type="predicted"/>
<dbReference type="InterPro" id="IPR007686">
    <property type="entry name" value="YutG/PgpA"/>
</dbReference>
<dbReference type="GO" id="GO:0006629">
    <property type="term" value="P:lipid metabolic process"/>
    <property type="evidence" value="ECO:0007669"/>
    <property type="project" value="InterPro"/>
</dbReference>
<dbReference type="PANTHER" id="PTHR36305">
    <property type="entry name" value="PHOSPHATIDYLGLYCEROPHOSPHATASE A"/>
    <property type="match status" value="1"/>
</dbReference>
<reference evidence="3 4" key="1">
    <citation type="submission" date="2014-04" db="EMBL/GenBank/DDBJ databases">
        <title>The Genome Sequence of Thermoanaerobaculum aquaticum MP-01, The First Cultivated Group 23 Acidobacterium.</title>
        <authorList>
            <person name="Stamps B.W."/>
            <person name="Losey N.A."/>
            <person name="Lawson P.A."/>
            <person name="Stevenson B.S."/>
        </authorList>
    </citation>
    <scope>NUCLEOTIDE SEQUENCE [LARGE SCALE GENOMIC DNA]</scope>
    <source>
        <strain evidence="3 4">MP-01</strain>
    </source>
</reference>
<dbReference type="InterPro" id="IPR036681">
    <property type="entry name" value="PgpA-like_sf"/>
</dbReference>
<dbReference type="PANTHER" id="PTHR36305:SF1">
    <property type="entry name" value="PHOSPHATIDYLGLYCEROPHOSPHATASE A"/>
    <property type="match status" value="1"/>
</dbReference>